<organism evidence="3 4">
    <name type="scientific">Pseudo-nitzschia multistriata</name>
    <dbReference type="NCBI Taxonomy" id="183589"/>
    <lineage>
        <taxon>Eukaryota</taxon>
        <taxon>Sar</taxon>
        <taxon>Stramenopiles</taxon>
        <taxon>Ochrophyta</taxon>
        <taxon>Bacillariophyta</taxon>
        <taxon>Bacillariophyceae</taxon>
        <taxon>Bacillariophycidae</taxon>
        <taxon>Bacillariales</taxon>
        <taxon>Bacillariaceae</taxon>
        <taxon>Pseudo-nitzschia</taxon>
    </lineage>
</organism>
<keyword evidence="2" id="KW-0472">Membrane</keyword>
<keyword evidence="4" id="KW-1185">Reference proteome</keyword>
<dbReference type="OrthoDB" id="46294at2759"/>
<evidence type="ECO:0000313" key="4">
    <source>
        <dbReference type="Proteomes" id="UP000291116"/>
    </source>
</evidence>
<feature type="transmembrane region" description="Helical" evidence="2">
    <location>
        <begin position="160"/>
        <end position="178"/>
    </location>
</feature>
<feature type="region of interest" description="Disordered" evidence="1">
    <location>
        <begin position="468"/>
        <end position="498"/>
    </location>
</feature>
<proteinExistence type="predicted"/>
<name>A0A448ZSR1_9STRA</name>
<evidence type="ECO:0000256" key="1">
    <source>
        <dbReference type="SAM" id="MobiDB-lite"/>
    </source>
</evidence>
<gene>
    <name evidence="3" type="ORF">PSNMU_V1.4_AUG-EV-PASAV3_0122310</name>
</gene>
<feature type="transmembrane region" description="Helical" evidence="2">
    <location>
        <begin position="15"/>
        <end position="32"/>
    </location>
</feature>
<protein>
    <submittedName>
        <fullName evidence="3">Uncharacterized protein</fullName>
    </submittedName>
</protein>
<sequence>MKNSHALRRKTAPSVWYRMLVSMAMLIVLASFTGNNGGLLVSAEMEASWTPNEEGGPAMPLSMHQRQQLVQLQQAIQNSPDPNGTLQQVAQSNNMSPNELYQMIEKNAQDLQQDPALLSELQQFAQSGGRMGNSLPKMVVKFIAGLGVAMRQTAQQNPRAFTTSLMAALLIFYTLLAIPRTGLQISSGRSILTLSSGPTTVFSPPDRYLHKMIGKVDSMVASPKLSIKTMKKDWDDLLKPLTRELVSDYGAKDNEEDTDDLNDPYGRVETHSLGRKNELKQAVTAQFMLGPDQFLTDFPLGDTLEEIAAERENIIDMLYANAAGLLTERNLVEFSDATSKARDRLRAVCGDGKKDRDSSLSSKDFGVIVVPGLGKLGRYGLMYWKVTSETSQKSSSAVSSQTLTLTTLKGKGFFDGQIHFDVRKIPHLDGMLLVQVSLAVPRGGRKLQQKRAEALVENMARSLVRSVSRRTRQRLARQSQGKRFKDTGSRRADDRRKERFERERLLEEMATDRRRRWQKTNPDAGRYRPSGHRMRSPNNC</sequence>
<evidence type="ECO:0000313" key="3">
    <source>
        <dbReference type="EMBL" id="VEU45081.1"/>
    </source>
</evidence>
<keyword evidence="2" id="KW-0812">Transmembrane</keyword>
<keyword evidence="2" id="KW-1133">Transmembrane helix</keyword>
<feature type="region of interest" description="Disordered" evidence="1">
    <location>
        <begin position="511"/>
        <end position="540"/>
    </location>
</feature>
<dbReference type="AlphaFoldDB" id="A0A448ZSR1"/>
<evidence type="ECO:0000256" key="2">
    <source>
        <dbReference type="SAM" id="Phobius"/>
    </source>
</evidence>
<feature type="compositionally biased region" description="Basic residues" evidence="1">
    <location>
        <begin position="529"/>
        <end position="540"/>
    </location>
</feature>
<dbReference type="Proteomes" id="UP000291116">
    <property type="component" value="Unassembled WGS sequence"/>
</dbReference>
<accession>A0A448ZSR1</accession>
<reference evidence="3 4" key="1">
    <citation type="submission" date="2019-01" db="EMBL/GenBank/DDBJ databases">
        <authorList>
            <person name="Ferrante I. M."/>
        </authorList>
    </citation>
    <scope>NUCLEOTIDE SEQUENCE [LARGE SCALE GENOMIC DNA]</scope>
    <source>
        <strain evidence="3 4">B856</strain>
    </source>
</reference>
<feature type="compositionally biased region" description="Basic and acidic residues" evidence="1">
    <location>
        <begin position="483"/>
        <end position="498"/>
    </location>
</feature>
<dbReference type="EMBL" id="CAACVS010000683">
    <property type="protein sequence ID" value="VEU45081.1"/>
    <property type="molecule type" value="Genomic_DNA"/>
</dbReference>